<comment type="caution">
    <text evidence="2">The sequence shown here is derived from an EMBL/GenBank/DDBJ whole genome shotgun (WGS) entry which is preliminary data.</text>
</comment>
<name>A0ABN9UGF2_9DINO</name>
<reference evidence="2" key="1">
    <citation type="submission" date="2023-10" db="EMBL/GenBank/DDBJ databases">
        <authorList>
            <person name="Chen Y."/>
            <person name="Shah S."/>
            <person name="Dougan E. K."/>
            <person name="Thang M."/>
            <person name="Chan C."/>
        </authorList>
    </citation>
    <scope>NUCLEOTIDE SEQUENCE [LARGE SCALE GENOMIC DNA]</scope>
</reference>
<keyword evidence="3" id="KW-1185">Reference proteome</keyword>
<accession>A0ABN9UGF2</accession>
<sequence>MPLPRPRSCLRVCLYPCFCPSLSCCLLSCHGDSQAAVVHGGADSRRPLAVACLVSCIIVTMLASATGFAVGNSGEETRWWSVFGCLLWAPLAAVAAWCQMGQIDKDDGVDLQRDIYASVDSISSSIQDRFPGSSGAGGRGLSPTARAFHGYASSGSGGSGGGLRGALGFGRAGAGGAARVDEGTYRASEDAPGRYVINMDPTYVSPSSVVPVYDDEITDELRTGDVVSVLEVRRTQERVRARIKDPPGWISLVNLESGARFATRA</sequence>
<organism evidence="2 3">
    <name type="scientific">Prorocentrum cordatum</name>
    <dbReference type="NCBI Taxonomy" id="2364126"/>
    <lineage>
        <taxon>Eukaryota</taxon>
        <taxon>Sar</taxon>
        <taxon>Alveolata</taxon>
        <taxon>Dinophyceae</taxon>
        <taxon>Prorocentrales</taxon>
        <taxon>Prorocentraceae</taxon>
        <taxon>Prorocentrum</taxon>
    </lineage>
</organism>
<feature type="transmembrane region" description="Helical" evidence="1">
    <location>
        <begin position="79"/>
        <end position="97"/>
    </location>
</feature>
<keyword evidence="1" id="KW-0472">Membrane</keyword>
<protein>
    <recommendedName>
        <fullName evidence="4">SH3 domain-containing protein</fullName>
    </recommendedName>
</protein>
<dbReference type="Proteomes" id="UP001189429">
    <property type="component" value="Unassembled WGS sequence"/>
</dbReference>
<keyword evidence="1" id="KW-0812">Transmembrane</keyword>
<evidence type="ECO:0008006" key="4">
    <source>
        <dbReference type="Google" id="ProtNLM"/>
    </source>
</evidence>
<evidence type="ECO:0000313" key="2">
    <source>
        <dbReference type="EMBL" id="CAK0858707.1"/>
    </source>
</evidence>
<proteinExistence type="predicted"/>
<dbReference type="EMBL" id="CAUYUJ010015837">
    <property type="protein sequence ID" value="CAK0858707.1"/>
    <property type="molecule type" value="Genomic_DNA"/>
</dbReference>
<evidence type="ECO:0000256" key="1">
    <source>
        <dbReference type="SAM" id="Phobius"/>
    </source>
</evidence>
<evidence type="ECO:0000313" key="3">
    <source>
        <dbReference type="Proteomes" id="UP001189429"/>
    </source>
</evidence>
<feature type="transmembrane region" description="Helical" evidence="1">
    <location>
        <begin position="47"/>
        <end position="70"/>
    </location>
</feature>
<keyword evidence="1" id="KW-1133">Transmembrane helix</keyword>
<gene>
    <name evidence="2" type="ORF">PCOR1329_LOCUS48319</name>
</gene>